<accession>M4VUY1</accession>
<reference evidence="3 4" key="1">
    <citation type="journal article" date="2013" name="ISME J.">
        <title>By their genes ye shall know them: genomic signatures of predatory bacteria.</title>
        <authorList>
            <person name="Pasternak Z."/>
            <person name="Pietrokovski S."/>
            <person name="Rotem O."/>
            <person name="Gophna U."/>
            <person name="Lurie-Weinberger M.N."/>
            <person name="Jurkevitch E."/>
        </authorList>
    </citation>
    <scope>NUCLEOTIDE SEQUENCE [LARGE SCALE GENOMIC DNA]</scope>
    <source>
        <strain evidence="3">EPB</strain>
    </source>
</reference>
<dbReference type="Pfam" id="PF14312">
    <property type="entry name" value="FG-GAP_2"/>
    <property type="match status" value="7"/>
</dbReference>
<dbReference type="InterPro" id="IPR011043">
    <property type="entry name" value="Gal_Oxase/kelch_b-propeller"/>
</dbReference>
<dbReference type="Pfam" id="PF07603">
    <property type="entry name" value="Lcl_C"/>
    <property type="match status" value="1"/>
</dbReference>
<proteinExistence type="predicted"/>
<dbReference type="EMBL" id="CP003538">
    <property type="protein sequence ID" value="AGH96984.1"/>
    <property type="molecule type" value="Genomic_DNA"/>
</dbReference>
<evidence type="ECO:0000256" key="1">
    <source>
        <dbReference type="SAM" id="SignalP"/>
    </source>
</evidence>
<dbReference type="AlphaFoldDB" id="M4VUY1"/>
<feature type="domain" description="Lcl C-terminal" evidence="2">
    <location>
        <begin position="627"/>
        <end position="713"/>
    </location>
</feature>
<dbReference type="Proteomes" id="UP000011932">
    <property type="component" value="Chromosome"/>
</dbReference>
<evidence type="ECO:0000259" key="2">
    <source>
        <dbReference type="Pfam" id="PF07603"/>
    </source>
</evidence>
<keyword evidence="1" id="KW-0732">Signal</keyword>
<dbReference type="HOGENOM" id="CLU_415499_0_0_5"/>
<dbReference type="SUPFAM" id="SSF50965">
    <property type="entry name" value="Galactose oxidase, central domain"/>
    <property type="match status" value="1"/>
</dbReference>
<dbReference type="PANTHER" id="PTHR36220:SF1">
    <property type="entry name" value="GAMMA TUBULIN COMPLEX COMPONENT C-TERMINAL DOMAIN-CONTAINING PROTEIN"/>
    <property type="match status" value="1"/>
</dbReference>
<organism evidence="3 4">
    <name type="scientific">Micavibrio aeruginosavorus EPB</name>
    <dbReference type="NCBI Taxonomy" id="349215"/>
    <lineage>
        <taxon>Bacteria</taxon>
        <taxon>Pseudomonadati</taxon>
        <taxon>Bdellovibrionota</taxon>
        <taxon>Bdellovibrionia</taxon>
        <taxon>Bdellovibrionales</taxon>
        <taxon>Pseudobdellovibrionaceae</taxon>
        <taxon>Micavibrio</taxon>
    </lineage>
</organism>
<dbReference type="InterPro" id="IPR015915">
    <property type="entry name" value="Kelch-typ_b-propeller"/>
</dbReference>
<dbReference type="KEGG" id="man:A11S_147"/>
<feature type="signal peptide" evidence="1">
    <location>
        <begin position="1"/>
        <end position="34"/>
    </location>
</feature>
<evidence type="ECO:0000313" key="4">
    <source>
        <dbReference type="Proteomes" id="UP000011932"/>
    </source>
</evidence>
<gene>
    <name evidence="3" type="ORF">A11S_147</name>
</gene>
<dbReference type="InterPro" id="IPR013517">
    <property type="entry name" value="FG-GAP"/>
</dbReference>
<dbReference type="STRING" id="349215.A11S_147"/>
<dbReference type="Gene3D" id="2.120.10.80">
    <property type="entry name" value="Kelch-type beta propeller"/>
    <property type="match status" value="1"/>
</dbReference>
<dbReference type="PANTHER" id="PTHR36220">
    <property type="entry name" value="UNNAMED PRODUCT"/>
    <property type="match status" value="1"/>
</dbReference>
<dbReference type="InterPro" id="IPR015943">
    <property type="entry name" value="WD40/YVTN_repeat-like_dom_sf"/>
</dbReference>
<dbReference type="Gene3D" id="2.130.10.10">
    <property type="entry name" value="YVTN repeat-like/Quinoprotein amine dehydrogenase"/>
    <property type="match status" value="1"/>
</dbReference>
<name>M4VUY1_9BACT</name>
<feature type="chain" id="PRO_5004060503" description="Lcl C-terminal domain-containing protein" evidence="1">
    <location>
        <begin position="35"/>
        <end position="714"/>
    </location>
</feature>
<protein>
    <recommendedName>
        <fullName evidence="2">Lcl C-terminal domain-containing protein</fullName>
    </recommendedName>
</protein>
<sequence>MGVIAMGASRFLSGFLPVLGLFLLLCGGTGPAYAACGSPAGDAGDLIWSSAGNVPAYCNDTDWVAFPAGTGSAVPTQLGFTLNNPVASVSDFFGNKVAISGDLIVVGAHLEDFGGFSDSGAAYVFNASTGALVSTLNNPDPTVQDYFGISVAISGNMAVVGAYQDDPGGTTSAGTAYVFNATTGALVATLNKPVPVAYDLFGIGVGIDGNLAIVGAYHDDPGAVSFAGAAYVFNATTGALISTLVSPNVQGSGFFGNSVSISGNLAAVSANGEDPGGVNNAGAAYVFNATTGALVATLANPDPTDGDSFGSNIAINGNIVAVGAHTDDVGGTSDVGSAYTFNATTGALLATLVKPDPLASDFFGVSVSVSDGLVVVGSRQADVGGNGNAGAAYVFDATTGDVLRTLSNPAPAANDYFGSGVGLSGGRAVVGAFGKTPGAFSSEGAAYVFLPGTGGTGCLTPAGVLGDIVYNNVAHVLQYCDGGAWIAAGTPGNGGAGCVNPSGDAGDVVYNSTHHYLQYCEGDAWVGIGRYNEATLSPKGCSVIGDTCTDGTIYAGLTPDGNVRMYITAANGPTREPFNAGNVGASRTDTSMINCVTPFTNAGCIQGEANTAILVVDDSDSVTPGVQSHDAAAYCYNLVAHGRDDWYLPARNELREIFDNLGPVPNYGFTSTPDSYYYSSSEESATNGWGVAFVNGNYYAGDKANNYHVRCARK</sequence>
<dbReference type="InterPro" id="IPR011460">
    <property type="entry name" value="Lcl_C"/>
</dbReference>
<evidence type="ECO:0000313" key="3">
    <source>
        <dbReference type="EMBL" id="AGH96984.1"/>
    </source>
</evidence>